<dbReference type="GO" id="GO:0016020">
    <property type="term" value="C:membrane"/>
    <property type="evidence" value="ECO:0007669"/>
    <property type="project" value="UniProtKB-SubCell"/>
</dbReference>
<gene>
    <name evidence="20" type="ORF">DCAF_LOCUS15901</name>
</gene>
<comment type="catalytic activity">
    <reaction evidence="14">
        <text>L-threonyl-[protein] + ATP = O-phospho-L-threonyl-[protein] + ADP + H(+)</text>
        <dbReference type="Rhea" id="RHEA:46608"/>
        <dbReference type="Rhea" id="RHEA-COMP:11060"/>
        <dbReference type="Rhea" id="RHEA-COMP:11605"/>
        <dbReference type="ChEBI" id="CHEBI:15378"/>
        <dbReference type="ChEBI" id="CHEBI:30013"/>
        <dbReference type="ChEBI" id="CHEBI:30616"/>
        <dbReference type="ChEBI" id="CHEBI:61977"/>
        <dbReference type="ChEBI" id="CHEBI:456216"/>
        <dbReference type="EC" id="2.7.11.1"/>
    </reaction>
</comment>
<evidence type="ECO:0000256" key="13">
    <source>
        <dbReference type="ARBA" id="ARBA00023180"/>
    </source>
</evidence>
<reference evidence="20 21" key="1">
    <citation type="submission" date="2024-01" db="EMBL/GenBank/DDBJ databases">
        <authorList>
            <person name="Waweru B."/>
        </authorList>
    </citation>
    <scope>NUCLEOTIDE SEQUENCE [LARGE SCALE GENOMIC DNA]</scope>
</reference>
<dbReference type="Gene3D" id="1.10.510.10">
    <property type="entry name" value="Transferase(Phosphotransferase) domain 1"/>
    <property type="match status" value="1"/>
</dbReference>
<keyword evidence="11 17" id="KW-0472">Membrane</keyword>
<evidence type="ECO:0000256" key="2">
    <source>
        <dbReference type="ARBA" id="ARBA00012513"/>
    </source>
</evidence>
<keyword evidence="13" id="KW-0325">Glycoprotein</keyword>
<keyword evidence="6 18" id="KW-0732">Signal</keyword>
<dbReference type="PROSITE" id="PS00107">
    <property type="entry name" value="PROTEIN_KINASE_ATP"/>
    <property type="match status" value="1"/>
</dbReference>
<evidence type="ECO:0000256" key="16">
    <source>
        <dbReference type="PROSITE-ProRule" id="PRU10141"/>
    </source>
</evidence>
<evidence type="ECO:0000256" key="12">
    <source>
        <dbReference type="ARBA" id="ARBA00023170"/>
    </source>
</evidence>
<evidence type="ECO:0000256" key="5">
    <source>
        <dbReference type="ARBA" id="ARBA00022692"/>
    </source>
</evidence>
<evidence type="ECO:0000256" key="15">
    <source>
        <dbReference type="ARBA" id="ARBA00048679"/>
    </source>
</evidence>
<dbReference type="InterPro" id="IPR000719">
    <property type="entry name" value="Prot_kinase_dom"/>
</dbReference>
<dbReference type="InterPro" id="IPR011009">
    <property type="entry name" value="Kinase-like_dom_sf"/>
</dbReference>
<evidence type="ECO:0000259" key="19">
    <source>
        <dbReference type="PROSITE" id="PS50011"/>
    </source>
</evidence>
<feature type="signal peptide" evidence="18">
    <location>
        <begin position="1"/>
        <end position="27"/>
    </location>
</feature>
<keyword evidence="12" id="KW-0675">Receptor</keyword>
<sequence length="628" mass="70677">MFLFQFKFFLLVLLLTLSEFCFRSADCLEISNRNLVEASCPLNFNVFRGLVSKARPKRSFIDVPKQCQFVPDGIRFVRSEYLRTNGYFVPPYDTFQACWRSYRNVIREVSDGLDIQSGCGYQAEWISKGCMNITSLAQFESKFPKSKLQEMRLCCNRSLDDDRVCDSCTKKLLSLQNLYLHGPQPENDSDCSGYLFMYAAAVVNQFGPTDPGTAKCLFRLEYSMKSTNNMLHKAVIAGIVAGSMFGVLGGFIAVWFRWTQHRKSEKKKITPDVGDFSLDLGLGLHSRGTTLVKFKIDEIRKATMNFSRHNIIGKGGYGNVYKGVLPDGSEVAFKRFKNCSASGDSTFAHEVEIIASVRHVNLVALRGYCTTKIPPEPHQRIIVCDLIHNGSLYNHLFESGKTKLSWPIRQKIALGTARGLAYLHYGVHPAIIHRDIKASNILLDENFEAKVADFGLARFNSQRMTHVSTRVAGTLGYVAPEYALYGKLTERSDVYSFGVVLLEILSGKRAYENNEGNVSLLTDWAWSLAKEGRGLDIVEDNLPELGSPVVMEQYVHIALICAHPLLHARPTMDQIVNMLETDLPVPSNLEAYSTAASNMEICSISSSYNFSYSMISDENQFRQLYDRK</sequence>
<dbReference type="Gene3D" id="3.30.200.20">
    <property type="entry name" value="Phosphorylase Kinase, domain 1"/>
    <property type="match status" value="1"/>
</dbReference>
<feature type="chain" id="PRO_5043314997" description="non-specific serine/threonine protein kinase" evidence="18">
    <location>
        <begin position="28"/>
        <end position="628"/>
    </location>
</feature>
<evidence type="ECO:0000256" key="6">
    <source>
        <dbReference type="ARBA" id="ARBA00022729"/>
    </source>
</evidence>
<dbReference type="EC" id="2.7.11.1" evidence="2"/>
<dbReference type="PROSITE" id="PS50011">
    <property type="entry name" value="PROTEIN_KINASE_DOM"/>
    <property type="match status" value="1"/>
</dbReference>
<dbReference type="GO" id="GO:0004674">
    <property type="term" value="F:protein serine/threonine kinase activity"/>
    <property type="evidence" value="ECO:0007669"/>
    <property type="project" value="UniProtKB-KW"/>
</dbReference>
<accession>A0AAV1RVX0</accession>
<evidence type="ECO:0000256" key="9">
    <source>
        <dbReference type="ARBA" id="ARBA00022840"/>
    </source>
</evidence>
<keyword evidence="8" id="KW-0418">Kinase</keyword>
<keyword evidence="10 17" id="KW-1133">Transmembrane helix</keyword>
<organism evidence="20 21">
    <name type="scientific">Dovyalis caffra</name>
    <dbReference type="NCBI Taxonomy" id="77055"/>
    <lineage>
        <taxon>Eukaryota</taxon>
        <taxon>Viridiplantae</taxon>
        <taxon>Streptophyta</taxon>
        <taxon>Embryophyta</taxon>
        <taxon>Tracheophyta</taxon>
        <taxon>Spermatophyta</taxon>
        <taxon>Magnoliopsida</taxon>
        <taxon>eudicotyledons</taxon>
        <taxon>Gunneridae</taxon>
        <taxon>Pentapetalae</taxon>
        <taxon>rosids</taxon>
        <taxon>fabids</taxon>
        <taxon>Malpighiales</taxon>
        <taxon>Salicaceae</taxon>
        <taxon>Flacourtieae</taxon>
        <taxon>Dovyalis</taxon>
    </lineage>
</organism>
<dbReference type="InterPro" id="IPR017441">
    <property type="entry name" value="Protein_kinase_ATP_BS"/>
</dbReference>
<evidence type="ECO:0000256" key="7">
    <source>
        <dbReference type="ARBA" id="ARBA00022741"/>
    </source>
</evidence>
<dbReference type="CDD" id="cd14066">
    <property type="entry name" value="STKc_IRAK"/>
    <property type="match status" value="1"/>
</dbReference>
<dbReference type="PROSITE" id="PS00108">
    <property type="entry name" value="PROTEIN_KINASE_ST"/>
    <property type="match status" value="1"/>
</dbReference>
<dbReference type="SMART" id="SM00220">
    <property type="entry name" value="S_TKc"/>
    <property type="match status" value="1"/>
</dbReference>
<dbReference type="Pfam" id="PF19160">
    <property type="entry name" value="SPARK"/>
    <property type="match status" value="1"/>
</dbReference>
<dbReference type="Proteomes" id="UP001314170">
    <property type="component" value="Unassembled WGS sequence"/>
</dbReference>
<evidence type="ECO:0000256" key="3">
    <source>
        <dbReference type="ARBA" id="ARBA00022527"/>
    </source>
</evidence>
<dbReference type="PANTHER" id="PTHR47989:SF62">
    <property type="entry name" value="OS05G0423500 PROTEIN"/>
    <property type="match status" value="1"/>
</dbReference>
<dbReference type="GO" id="GO:0005524">
    <property type="term" value="F:ATP binding"/>
    <property type="evidence" value="ECO:0007669"/>
    <property type="project" value="UniProtKB-UniRule"/>
</dbReference>
<dbReference type="Pfam" id="PF00069">
    <property type="entry name" value="Pkinase"/>
    <property type="match status" value="1"/>
</dbReference>
<keyword evidence="9 16" id="KW-0067">ATP-binding</keyword>
<evidence type="ECO:0000256" key="14">
    <source>
        <dbReference type="ARBA" id="ARBA00047899"/>
    </source>
</evidence>
<feature type="domain" description="Protein kinase" evidence="19">
    <location>
        <begin position="306"/>
        <end position="583"/>
    </location>
</feature>
<feature type="transmembrane region" description="Helical" evidence="17">
    <location>
        <begin position="234"/>
        <end position="258"/>
    </location>
</feature>
<dbReference type="PANTHER" id="PTHR47989">
    <property type="entry name" value="OS01G0750732 PROTEIN"/>
    <property type="match status" value="1"/>
</dbReference>
<dbReference type="InterPro" id="IPR043891">
    <property type="entry name" value="SPARK"/>
</dbReference>
<comment type="subcellular location">
    <subcellularLocation>
        <location evidence="1">Membrane</location>
        <topology evidence="1">Single-pass type I membrane protein</topology>
    </subcellularLocation>
</comment>
<dbReference type="FunFam" id="3.30.200.20:FF:000390">
    <property type="entry name" value="probable LRR receptor-like serine/threonine-protein kinase RKF3"/>
    <property type="match status" value="1"/>
</dbReference>
<evidence type="ECO:0000313" key="21">
    <source>
        <dbReference type="Proteomes" id="UP001314170"/>
    </source>
</evidence>
<evidence type="ECO:0000256" key="8">
    <source>
        <dbReference type="ARBA" id="ARBA00022777"/>
    </source>
</evidence>
<dbReference type="FunFam" id="1.10.510.10:FF:000287">
    <property type="entry name" value="probable LRR receptor-like serine/threonine-protein kinase RKF3"/>
    <property type="match status" value="1"/>
</dbReference>
<evidence type="ECO:0000256" key="1">
    <source>
        <dbReference type="ARBA" id="ARBA00004479"/>
    </source>
</evidence>
<comment type="caution">
    <text evidence="20">The sequence shown here is derived from an EMBL/GenBank/DDBJ whole genome shotgun (WGS) entry which is preliminary data.</text>
</comment>
<name>A0AAV1RVX0_9ROSI</name>
<dbReference type="SUPFAM" id="SSF56112">
    <property type="entry name" value="Protein kinase-like (PK-like)"/>
    <property type="match status" value="1"/>
</dbReference>
<evidence type="ECO:0000256" key="18">
    <source>
        <dbReference type="SAM" id="SignalP"/>
    </source>
</evidence>
<feature type="binding site" evidence="16">
    <location>
        <position position="334"/>
    </location>
    <ligand>
        <name>ATP</name>
        <dbReference type="ChEBI" id="CHEBI:30616"/>
    </ligand>
</feature>
<keyword evidence="3" id="KW-0723">Serine/threonine-protein kinase</keyword>
<keyword evidence="7 16" id="KW-0547">Nucleotide-binding</keyword>
<dbReference type="EMBL" id="CAWUPB010001160">
    <property type="protein sequence ID" value="CAK7340814.1"/>
    <property type="molecule type" value="Genomic_DNA"/>
</dbReference>
<evidence type="ECO:0000256" key="10">
    <source>
        <dbReference type="ARBA" id="ARBA00022989"/>
    </source>
</evidence>
<evidence type="ECO:0000256" key="17">
    <source>
        <dbReference type="SAM" id="Phobius"/>
    </source>
</evidence>
<proteinExistence type="predicted"/>
<comment type="catalytic activity">
    <reaction evidence="15">
        <text>L-seryl-[protein] + ATP = O-phospho-L-seryl-[protein] + ADP + H(+)</text>
        <dbReference type="Rhea" id="RHEA:17989"/>
        <dbReference type="Rhea" id="RHEA-COMP:9863"/>
        <dbReference type="Rhea" id="RHEA-COMP:11604"/>
        <dbReference type="ChEBI" id="CHEBI:15378"/>
        <dbReference type="ChEBI" id="CHEBI:29999"/>
        <dbReference type="ChEBI" id="CHEBI:30616"/>
        <dbReference type="ChEBI" id="CHEBI:83421"/>
        <dbReference type="ChEBI" id="CHEBI:456216"/>
        <dbReference type="EC" id="2.7.11.1"/>
    </reaction>
</comment>
<evidence type="ECO:0000256" key="11">
    <source>
        <dbReference type="ARBA" id="ARBA00023136"/>
    </source>
</evidence>
<keyword evidence="4" id="KW-0808">Transferase</keyword>
<dbReference type="InterPro" id="IPR008271">
    <property type="entry name" value="Ser/Thr_kinase_AS"/>
</dbReference>
<keyword evidence="5 17" id="KW-0812">Transmembrane</keyword>
<keyword evidence="21" id="KW-1185">Reference proteome</keyword>
<dbReference type="AlphaFoldDB" id="A0AAV1RVX0"/>
<evidence type="ECO:0000256" key="4">
    <source>
        <dbReference type="ARBA" id="ARBA00022679"/>
    </source>
</evidence>
<evidence type="ECO:0000313" key="20">
    <source>
        <dbReference type="EMBL" id="CAK7340814.1"/>
    </source>
</evidence>
<protein>
    <recommendedName>
        <fullName evidence="2">non-specific serine/threonine protein kinase</fullName>
        <ecNumber evidence="2">2.7.11.1</ecNumber>
    </recommendedName>
</protein>